<organism evidence="2 3">
    <name type="scientific">Nepenthes gracilis</name>
    <name type="common">Slender pitcher plant</name>
    <dbReference type="NCBI Taxonomy" id="150966"/>
    <lineage>
        <taxon>Eukaryota</taxon>
        <taxon>Viridiplantae</taxon>
        <taxon>Streptophyta</taxon>
        <taxon>Embryophyta</taxon>
        <taxon>Tracheophyta</taxon>
        <taxon>Spermatophyta</taxon>
        <taxon>Magnoliopsida</taxon>
        <taxon>eudicotyledons</taxon>
        <taxon>Gunneridae</taxon>
        <taxon>Pentapetalae</taxon>
        <taxon>Caryophyllales</taxon>
        <taxon>Nepenthaceae</taxon>
        <taxon>Nepenthes</taxon>
    </lineage>
</organism>
<dbReference type="Proteomes" id="UP001279734">
    <property type="component" value="Unassembled WGS sequence"/>
</dbReference>
<gene>
    <name evidence="2" type="ORF">Nepgr_012470</name>
</gene>
<evidence type="ECO:0000256" key="1">
    <source>
        <dbReference type="SAM" id="MobiDB-lite"/>
    </source>
</evidence>
<sequence length="196" mass="21473">MSFQNDALALRRAWFKLHRLRLRSRFPAPEVHHKSQNKIPPKNKPNGRQIPLALVGGARRGNGPWRVKSKSQPAIVSAGPVPESNSFAALQCPENDTPSGPTDGVEKNDAIDFTEPDLGPTLNGVETDLRILTPSDLERENRGESPLENDDSGHDCSSSVMRGLICDTPLPEGDQMGGGASKFLQLMQSFYFKELS</sequence>
<accession>A0AAD3SHA2</accession>
<evidence type="ECO:0000313" key="3">
    <source>
        <dbReference type="Proteomes" id="UP001279734"/>
    </source>
</evidence>
<keyword evidence="3" id="KW-1185">Reference proteome</keyword>
<comment type="caution">
    <text evidence="2">The sequence shown here is derived from an EMBL/GenBank/DDBJ whole genome shotgun (WGS) entry which is preliminary data.</text>
</comment>
<evidence type="ECO:0000313" key="2">
    <source>
        <dbReference type="EMBL" id="GMH10629.1"/>
    </source>
</evidence>
<protein>
    <submittedName>
        <fullName evidence="2">Uncharacterized protein</fullName>
    </submittedName>
</protein>
<feature type="region of interest" description="Disordered" evidence="1">
    <location>
        <begin position="132"/>
        <end position="156"/>
    </location>
</feature>
<dbReference type="EMBL" id="BSYO01000010">
    <property type="protein sequence ID" value="GMH10629.1"/>
    <property type="molecule type" value="Genomic_DNA"/>
</dbReference>
<name>A0AAD3SHA2_NEPGR</name>
<proteinExistence type="predicted"/>
<dbReference type="AlphaFoldDB" id="A0AAD3SHA2"/>
<feature type="compositionally biased region" description="Basic and acidic residues" evidence="1">
    <location>
        <begin position="136"/>
        <end position="145"/>
    </location>
</feature>
<feature type="region of interest" description="Disordered" evidence="1">
    <location>
        <begin position="29"/>
        <end position="48"/>
    </location>
</feature>
<reference evidence="2" key="1">
    <citation type="submission" date="2023-05" db="EMBL/GenBank/DDBJ databases">
        <title>Nepenthes gracilis genome sequencing.</title>
        <authorList>
            <person name="Fukushima K."/>
        </authorList>
    </citation>
    <scope>NUCLEOTIDE SEQUENCE</scope>
    <source>
        <strain evidence="2">SING2019-196</strain>
    </source>
</reference>